<evidence type="ECO:0000313" key="4">
    <source>
        <dbReference type="Proteomes" id="UP001518990"/>
    </source>
</evidence>
<dbReference type="InterPro" id="IPR007138">
    <property type="entry name" value="ABM_dom"/>
</dbReference>
<gene>
    <name evidence="2" type="ORF">IAI60_03365</name>
    <name evidence="3" type="ORF">IAI60_03530</name>
</gene>
<feature type="domain" description="ABM" evidence="1">
    <location>
        <begin position="2"/>
        <end position="92"/>
    </location>
</feature>
<reference evidence="3 4" key="1">
    <citation type="submission" date="2020-09" db="EMBL/GenBank/DDBJ databases">
        <title>Roseomonas.</title>
        <authorList>
            <person name="Zhu W."/>
        </authorList>
    </citation>
    <scope>NUCLEOTIDE SEQUENCE [LARGE SCALE GENOMIC DNA]</scope>
    <source>
        <strain evidence="3 4">1311</strain>
    </source>
</reference>
<name>A0ABS3KBE8_9PROT</name>
<dbReference type="PANTHER" id="PTHR33336:SF3">
    <property type="entry name" value="ABM DOMAIN-CONTAINING PROTEIN"/>
    <property type="match status" value="1"/>
</dbReference>
<dbReference type="EMBL" id="JACTNF010000002">
    <property type="protein sequence ID" value="MBO1073641.1"/>
    <property type="molecule type" value="Genomic_DNA"/>
</dbReference>
<sequence length="221" mass="24291">MVTRLWELEVDPAQLGAFRAVGAENLDASTRLEPGVLMMHAVQLTADPTQVRVLEAYASQEAYESHIGTPHFRKYKAAAQRMLRSQRLVPVNPILLCAKGGTIPPAVAQGLMVRIAVIGVDPTQMDAYKALLTEEQEASVRLEPGVLMLHSVHYAEDPSQVRLLEVYAGREAYEAHIQTPHFLKYKNGTERMVRSLELPLANPIMLAAQPPVQAAGSVTCM</sequence>
<keyword evidence="3" id="KW-0560">Oxidoreductase</keyword>
<dbReference type="Gene3D" id="3.30.70.100">
    <property type="match status" value="1"/>
</dbReference>
<proteinExistence type="predicted"/>
<dbReference type="PROSITE" id="PS51725">
    <property type="entry name" value="ABM"/>
    <property type="match status" value="2"/>
</dbReference>
<dbReference type="InterPro" id="IPR011008">
    <property type="entry name" value="Dimeric_a/b-barrel"/>
</dbReference>
<dbReference type="Proteomes" id="UP001518990">
    <property type="component" value="Unassembled WGS sequence"/>
</dbReference>
<dbReference type="InterPro" id="IPR050744">
    <property type="entry name" value="AI-2_Isomerase_LsrG"/>
</dbReference>
<feature type="domain" description="ABM" evidence="1">
    <location>
        <begin position="112"/>
        <end position="205"/>
    </location>
</feature>
<keyword evidence="3" id="KW-0503">Monooxygenase</keyword>
<accession>A0ABS3KBE8</accession>
<dbReference type="RefSeq" id="WP_207445248.1">
    <property type="nucleotide sequence ID" value="NZ_CP061091.1"/>
</dbReference>
<dbReference type="GO" id="GO:0004497">
    <property type="term" value="F:monooxygenase activity"/>
    <property type="evidence" value="ECO:0007669"/>
    <property type="project" value="UniProtKB-KW"/>
</dbReference>
<organism evidence="3 4">
    <name type="scientific">Roseomonas marmotae</name>
    <dbReference type="NCBI Taxonomy" id="2768161"/>
    <lineage>
        <taxon>Bacteria</taxon>
        <taxon>Pseudomonadati</taxon>
        <taxon>Pseudomonadota</taxon>
        <taxon>Alphaproteobacteria</taxon>
        <taxon>Acetobacterales</taxon>
        <taxon>Roseomonadaceae</taxon>
        <taxon>Roseomonas</taxon>
    </lineage>
</organism>
<evidence type="ECO:0000259" key="1">
    <source>
        <dbReference type="PROSITE" id="PS51725"/>
    </source>
</evidence>
<dbReference type="SUPFAM" id="SSF54909">
    <property type="entry name" value="Dimeric alpha+beta barrel"/>
    <property type="match status" value="2"/>
</dbReference>
<dbReference type="EMBL" id="JACTNF010000002">
    <property type="protein sequence ID" value="MBO1073671.1"/>
    <property type="molecule type" value="Genomic_DNA"/>
</dbReference>
<evidence type="ECO:0000313" key="2">
    <source>
        <dbReference type="EMBL" id="MBO1073641.1"/>
    </source>
</evidence>
<protein>
    <submittedName>
        <fullName evidence="3">Antibiotic biosynthesis monooxygenase</fullName>
    </submittedName>
</protein>
<dbReference type="Pfam" id="PF03992">
    <property type="entry name" value="ABM"/>
    <property type="match status" value="2"/>
</dbReference>
<keyword evidence="4" id="KW-1185">Reference proteome</keyword>
<comment type="caution">
    <text evidence="3">The sequence shown here is derived from an EMBL/GenBank/DDBJ whole genome shotgun (WGS) entry which is preliminary data.</text>
</comment>
<evidence type="ECO:0000313" key="3">
    <source>
        <dbReference type="EMBL" id="MBO1073671.1"/>
    </source>
</evidence>
<dbReference type="PANTHER" id="PTHR33336">
    <property type="entry name" value="QUINOL MONOOXYGENASE YGIN-RELATED"/>
    <property type="match status" value="1"/>
</dbReference>